<dbReference type="ExpressionAtlas" id="A5AF96">
    <property type="expression patterns" value="baseline and differential"/>
</dbReference>
<keyword evidence="1" id="KW-0539">Nucleus</keyword>
<dbReference type="EMBL" id="AM425215">
    <property type="protein sequence ID" value="CAN73355.1"/>
    <property type="molecule type" value="Genomic_DNA"/>
</dbReference>
<evidence type="ECO:0000313" key="2">
    <source>
        <dbReference type="EMBL" id="CAN73355.1"/>
    </source>
</evidence>
<dbReference type="AlphaFoldDB" id="A5AF96"/>
<protein>
    <submittedName>
        <fullName evidence="2">Uncharacterized protein</fullName>
    </submittedName>
</protein>
<dbReference type="PANTHER" id="PTHR45623:SF14">
    <property type="entry name" value="CHROMODOMAIN-HELICASE-DNA-BINDING PROTEIN 1"/>
    <property type="match status" value="1"/>
</dbReference>
<dbReference type="PANTHER" id="PTHR45623">
    <property type="entry name" value="CHROMODOMAIN-HELICASE-DNA-BINDING PROTEIN 3-RELATED-RELATED"/>
    <property type="match status" value="1"/>
</dbReference>
<gene>
    <name evidence="2" type="ORF">VITISV_040099</name>
</gene>
<name>A5AF96_VITVI</name>
<sequence length="218" mass="25161">MKKKVERRPDRILDARYPEKVERRSDRIPDVRYPGGMSTEKNSGCEIPGWNVGGEEFRMWRALKEPRVHAWLVGEESGGGFSIREEAAEIFWRRGFLVWLFRGRKLEESSRELGEVREKDFWRATGEEERMREELNRDGSGAYAVATWEKDVDIAFAQDAIDEYKAREAAAAIQGKMVGMQHKKSKANLKKLDEQPGWLNGGQLRDYQLEGLNVLVNS</sequence>
<accession>A5AF96</accession>
<reference evidence="2" key="1">
    <citation type="journal article" date="2007" name="PLoS ONE">
        <title>The first genome sequence of an elite grapevine cultivar (Pinot noir Vitis vinifera L.): coping with a highly heterozygous genome.</title>
        <authorList>
            <person name="Velasco R."/>
            <person name="Zharkikh A."/>
            <person name="Troggio M."/>
            <person name="Cartwright D.A."/>
            <person name="Cestaro A."/>
            <person name="Pruss D."/>
            <person name="Pindo M."/>
            <person name="FitzGerald L.M."/>
            <person name="Vezzulli S."/>
            <person name="Reid J."/>
            <person name="Malacarne G."/>
            <person name="Iliev D."/>
            <person name="Coppola G."/>
            <person name="Wardell B."/>
            <person name="Micheletti D."/>
            <person name="Macalma T."/>
            <person name="Facci M."/>
            <person name="Mitchell J.T."/>
            <person name="Perazzolli M."/>
            <person name="Eldredge G."/>
            <person name="Gatto P."/>
            <person name="Oyzerski R."/>
            <person name="Moretto M."/>
            <person name="Gutin N."/>
            <person name="Stefanini M."/>
            <person name="Chen Y."/>
            <person name="Segala C."/>
            <person name="Davenport C."/>
            <person name="Dematte L."/>
            <person name="Mraz A."/>
            <person name="Battilana J."/>
            <person name="Stormo K."/>
            <person name="Costa F."/>
            <person name="Tao Q."/>
            <person name="Si-Ammour A."/>
            <person name="Harkins T."/>
            <person name="Lackey A."/>
            <person name="Perbost C."/>
            <person name="Taillon B."/>
            <person name="Stella A."/>
            <person name="Solovyev V."/>
            <person name="Fawcett J.A."/>
            <person name="Sterck L."/>
            <person name="Vandepoele K."/>
            <person name="Grando S.M."/>
            <person name="Toppo S."/>
            <person name="Moser C."/>
            <person name="Lanchbury J."/>
            <person name="Bogden R."/>
            <person name="Skolnick M."/>
            <person name="Sgaramella V."/>
            <person name="Bhatnagar S.K."/>
            <person name="Fontana P."/>
            <person name="Gutin A."/>
            <person name="Van de Peer Y."/>
            <person name="Salamini F."/>
            <person name="Viola R."/>
        </authorList>
    </citation>
    <scope>NUCLEOTIDE SEQUENCE</scope>
</reference>
<evidence type="ECO:0000256" key="1">
    <source>
        <dbReference type="ARBA" id="ARBA00023242"/>
    </source>
</evidence>
<organism evidence="2">
    <name type="scientific">Vitis vinifera</name>
    <name type="common">Grape</name>
    <dbReference type="NCBI Taxonomy" id="29760"/>
    <lineage>
        <taxon>Eukaryota</taxon>
        <taxon>Viridiplantae</taxon>
        <taxon>Streptophyta</taxon>
        <taxon>Embryophyta</taxon>
        <taxon>Tracheophyta</taxon>
        <taxon>Spermatophyta</taxon>
        <taxon>Magnoliopsida</taxon>
        <taxon>eudicotyledons</taxon>
        <taxon>Gunneridae</taxon>
        <taxon>Pentapetalae</taxon>
        <taxon>rosids</taxon>
        <taxon>Vitales</taxon>
        <taxon>Vitaceae</taxon>
        <taxon>Viteae</taxon>
        <taxon>Vitis</taxon>
    </lineage>
</organism>
<proteinExistence type="predicted"/>